<dbReference type="Proteomes" id="UP000507470">
    <property type="component" value="Unassembled WGS sequence"/>
</dbReference>
<protein>
    <submittedName>
        <fullName evidence="1">Uncharacterized protein</fullName>
    </submittedName>
</protein>
<dbReference type="EMBL" id="CACVKT020001743">
    <property type="protein sequence ID" value="CAC5371040.1"/>
    <property type="molecule type" value="Genomic_DNA"/>
</dbReference>
<sequence length="234" mass="26988">MTAKQKLESKHGVRYTELLRLPYFNAISSFVVDTMHNLFQGTAKYMFKTIWKDKLTGQDLQEIQDMVDNVTIPASFGRIPRKIKSSFSSFTSEQWKNWTLYFSPIALKGHLPKKDFDCWLLFGEACRLLCVSSITIQDLRKGHDWFCNADISFNGIRHDAFMNDHYLDFLQESVRCIIDINGYETLSANILQWRFAARNSEAAKNESRFQDASWCGSEGASCKMSLNRPVSDFS</sequence>
<evidence type="ECO:0000313" key="2">
    <source>
        <dbReference type="Proteomes" id="UP000507470"/>
    </source>
</evidence>
<gene>
    <name evidence="1" type="ORF">MCOR_9648</name>
</gene>
<dbReference type="PANTHER" id="PTHR46579">
    <property type="entry name" value="F5/8 TYPE C DOMAIN-CONTAINING PROTEIN-RELATED"/>
    <property type="match status" value="1"/>
</dbReference>
<dbReference type="AlphaFoldDB" id="A0A6J8AN18"/>
<dbReference type="PANTHER" id="PTHR46579:SF2">
    <property type="entry name" value="C2H2-TYPE DOMAIN-CONTAINING PROTEIN"/>
    <property type="match status" value="1"/>
</dbReference>
<keyword evidence="2" id="KW-1185">Reference proteome</keyword>
<name>A0A6J8AN18_MYTCO</name>
<dbReference type="OrthoDB" id="5984388at2759"/>
<evidence type="ECO:0000313" key="1">
    <source>
        <dbReference type="EMBL" id="CAC5371040.1"/>
    </source>
</evidence>
<accession>A0A6J8AN18</accession>
<organism evidence="1 2">
    <name type="scientific">Mytilus coruscus</name>
    <name type="common">Sea mussel</name>
    <dbReference type="NCBI Taxonomy" id="42192"/>
    <lineage>
        <taxon>Eukaryota</taxon>
        <taxon>Metazoa</taxon>
        <taxon>Spiralia</taxon>
        <taxon>Lophotrochozoa</taxon>
        <taxon>Mollusca</taxon>
        <taxon>Bivalvia</taxon>
        <taxon>Autobranchia</taxon>
        <taxon>Pteriomorphia</taxon>
        <taxon>Mytilida</taxon>
        <taxon>Mytiloidea</taxon>
        <taxon>Mytilidae</taxon>
        <taxon>Mytilinae</taxon>
        <taxon>Mytilus</taxon>
    </lineage>
</organism>
<reference evidence="1 2" key="1">
    <citation type="submission" date="2020-06" db="EMBL/GenBank/DDBJ databases">
        <authorList>
            <person name="Li R."/>
            <person name="Bekaert M."/>
        </authorList>
    </citation>
    <scope>NUCLEOTIDE SEQUENCE [LARGE SCALE GENOMIC DNA]</scope>
    <source>
        <strain evidence="2">wild</strain>
    </source>
</reference>
<proteinExistence type="predicted"/>